<dbReference type="GO" id="GO:0009651">
    <property type="term" value="P:response to salt stress"/>
    <property type="evidence" value="ECO:0007669"/>
    <property type="project" value="TreeGrafter"/>
</dbReference>
<keyword evidence="2" id="KW-0041">Annexin</keyword>
<dbReference type="SMART" id="SM00335">
    <property type="entry name" value="ANX"/>
    <property type="match status" value="2"/>
</dbReference>
<evidence type="ECO:0000313" key="4">
    <source>
        <dbReference type="Proteomes" id="UP000594638"/>
    </source>
</evidence>
<sequence length="317" mass="35778">MTFSRSESCENICKEIHKYLGDVVFLIQNLASLSQIECKKIRDAYTEIYGEDLVQILGNTAMAGQESSRTCAALSSLMLNPHERDAEVAREALNEPINFKALVEIFTCRKSSHVLLLLQAYRTRFRRQLDQDIAKIEPPNPYQKILMALSASHKAHSADISQHIAKCDAKRLHQTGEGKSGAIDESVVIEILSKRSIAQLNLTFSTYNHIYGHTYTSFLKNEKFGEFEDAVRMVTKFICNPPKQYAKTLYKCLKGTTTDKGALIRIMMSRAEVDMDEIQKVFKKKYGMELKSAIYDSVPAGNHRELLVALATKVSLD</sequence>
<proteinExistence type="predicted"/>
<dbReference type="GO" id="GO:0005509">
    <property type="term" value="F:calcium ion binding"/>
    <property type="evidence" value="ECO:0007669"/>
    <property type="project" value="InterPro"/>
</dbReference>
<reference evidence="3 4" key="1">
    <citation type="submission" date="2019-12" db="EMBL/GenBank/DDBJ databases">
        <authorList>
            <person name="Alioto T."/>
            <person name="Alioto T."/>
            <person name="Gomez Garrido J."/>
        </authorList>
    </citation>
    <scope>NUCLEOTIDE SEQUENCE [LARGE SCALE GENOMIC DNA]</scope>
</reference>
<dbReference type="AlphaFoldDB" id="A0A8S0R434"/>
<accession>A0A8S0R434</accession>
<dbReference type="GO" id="GO:0001786">
    <property type="term" value="F:phosphatidylserine binding"/>
    <property type="evidence" value="ECO:0007669"/>
    <property type="project" value="TreeGrafter"/>
</dbReference>
<dbReference type="PRINTS" id="PR00196">
    <property type="entry name" value="ANNEXIN"/>
</dbReference>
<keyword evidence="4" id="KW-1185">Reference proteome</keyword>
<dbReference type="PROSITE" id="PS51897">
    <property type="entry name" value="ANNEXIN_2"/>
    <property type="match status" value="3"/>
</dbReference>
<dbReference type="GO" id="GO:0009408">
    <property type="term" value="P:response to heat"/>
    <property type="evidence" value="ECO:0007669"/>
    <property type="project" value="TreeGrafter"/>
</dbReference>
<dbReference type="OrthoDB" id="37886at2759"/>
<dbReference type="Gene3D" id="1.10.220.10">
    <property type="entry name" value="Annexin"/>
    <property type="match status" value="3"/>
</dbReference>
<name>A0A8S0R434_OLEEU</name>
<dbReference type="Proteomes" id="UP000594638">
    <property type="component" value="Unassembled WGS sequence"/>
</dbReference>
<organism evidence="3 4">
    <name type="scientific">Olea europaea subsp. europaea</name>
    <dbReference type="NCBI Taxonomy" id="158383"/>
    <lineage>
        <taxon>Eukaryota</taxon>
        <taxon>Viridiplantae</taxon>
        <taxon>Streptophyta</taxon>
        <taxon>Embryophyta</taxon>
        <taxon>Tracheophyta</taxon>
        <taxon>Spermatophyta</taxon>
        <taxon>Magnoliopsida</taxon>
        <taxon>eudicotyledons</taxon>
        <taxon>Gunneridae</taxon>
        <taxon>Pentapetalae</taxon>
        <taxon>asterids</taxon>
        <taxon>lamiids</taxon>
        <taxon>Lamiales</taxon>
        <taxon>Oleaceae</taxon>
        <taxon>Oleeae</taxon>
        <taxon>Olea</taxon>
    </lineage>
</organism>
<dbReference type="InterPro" id="IPR037104">
    <property type="entry name" value="Annexin_sf"/>
</dbReference>
<dbReference type="InterPro" id="IPR018502">
    <property type="entry name" value="Annexin_repeat"/>
</dbReference>
<protein>
    <submittedName>
        <fullName evidence="3">Annexin D8-like</fullName>
    </submittedName>
</protein>
<dbReference type="GO" id="GO:0005737">
    <property type="term" value="C:cytoplasm"/>
    <property type="evidence" value="ECO:0007669"/>
    <property type="project" value="TreeGrafter"/>
</dbReference>
<evidence type="ECO:0000256" key="1">
    <source>
        <dbReference type="ARBA" id="ARBA00022737"/>
    </source>
</evidence>
<dbReference type="PANTHER" id="PTHR10502">
    <property type="entry name" value="ANNEXIN"/>
    <property type="match status" value="1"/>
</dbReference>
<evidence type="ECO:0000313" key="3">
    <source>
        <dbReference type="EMBL" id="CAA2972838.1"/>
    </source>
</evidence>
<evidence type="ECO:0000256" key="2">
    <source>
        <dbReference type="ARBA" id="ARBA00023216"/>
    </source>
</evidence>
<dbReference type="InterPro" id="IPR001464">
    <property type="entry name" value="Annexin"/>
</dbReference>
<keyword evidence="1" id="KW-0677">Repeat</keyword>
<dbReference type="GO" id="GO:0009409">
    <property type="term" value="P:response to cold"/>
    <property type="evidence" value="ECO:0007669"/>
    <property type="project" value="TreeGrafter"/>
</dbReference>
<dbReference type="PANTHER" id="PTHR10502:SF190">
    <property type="entry name" value="OS09G0453300 PROTEIN"/>
    <property type="match status" value="1"/>
</dbReference>
<dbReference type="SUPFAM" id="SSF47874">
    <property type="entry name" value="Annexin"/>
    <property type="match status" value="1"/>
</dbReference>
<dbReference type="Pfam" id="PF00191">
    <property type="entry name" value="Annexin"/>
    <property type="match status" value="2"/>
</dbReference>
<dbReference type="GO" id="GO:0005544">
    <property type="term" value="F:calcium-dependent phospholipid binding"/>
    <property type="evidence" value="ECO:0007669"/>
    <property type="project" value="InterPro"/>
</dbReference>
<comment type="caution">
    <text evidence="3">The sequence shown here is derived from an EMBL/GenBank/DDBJ whole genome shotgun (WGS) entry which is preliminary data.</text>
</comment>
<dbReference type="EMBL" id="CACTIH010002071">
    <property type="protein sequence ID" value="CAA2972838.1"/>
    <property type="molecule type" value="Genomic_DNA"/>
</dbReference>
<gene>
    <name evidence="3" type="ORF">OLEA9_A042566</name>
</gene>
<dbReference type="GO" id="GO:0005886">
    <property type="term" value="C:plasma membrane"/>
    <property type="evidence" value="ECO:0007669"/>
    <property type="project" value="TreeGrafter"/>
</dbReference>
<dbReference type="Gramene" id="OE9A042566T2">
    <property type="protein sequence ID" value="OE9A042566C2"/>
    <property type="gene ID" value="OE9A042566"/>
</dbReference>
<dbReference type="GO" id="GO:0009414">
    <property type="term" value="P:response to water deprivation"/>
    <property type="evidence" value="ECO:0007669"/>
    <property type="project" value="TreeGrafter"/>
</dbReference>